<evidence type="ECO:0000313" key="1">
    <source>
        <dbReference type="EMBL" id="PSB21214.1"/>
    </source>
</evidence>
<comment type="caution">
    <text evidence="1">The sequence shown here is derived from an EMBL/GenBank/DDBJ whole genome shotgun (WGS) entry which is preliminary data.</text>
</comment>
<dbReference type="AlphaFoldDB" id="A0A2T1DLC5"/>
<reference evidence="1 2" key="2">
    <citation type="submission" date="2018-03" db="EMBL/GenBank/DDBJ databases">
        <title>The ancient ancestry and fast evolution of plastids.</title>
        <authorList>
            <person name="Moore K.R."/>
            <person name="Magnabosco C."/>
            <person name="Momper L."/>
            <person name="Gold D.A."/>
            <person name="Bosak T."/>
            <person name="Fournier G.P."/>
        </authorList>
    </citation>
    <scope>NUCLEOTIDE SEQUENCE [LARGE SCALE GENOMIC DNA]</scope>
    <source>
        <strain evidence="1 2">ULC007</strain>
    </source>
</reference>
<gene>
    <name evidence="1" type="ORF">C7B65_04600</name>
</gene>
<reference evidence="1 2" key="1">
    <citation type="submission" date="2018-02" db="EMBL/GenBank/DDBJ databases">
        <authorList>
            <person name="Cohen D.B."/>
            <person name="Kent A.D."/>
        </authorList>
    </citation>
    <scope>NUCLEOTIDE SEQUENCE [LARGE SCALE GENOMIC DNA]</scope>
    <source>
        <strain evidence="1 2">ULC007</strain>
    </source>
</reference>
<dbReference type="STRING" id="1920490.GCA_001895925_02223"/>
<name>A0A2T1DLC5_9CYAN</name>
<dbReference type="Proteomes" id="UP000238634">
    <property type="component" value="Unassembled WGS sequence"/>
</dbReference>
<evidence type="ECO:0000313" key="2">
    <source>
        <dbReference type="Proteomes" id="UP000238634"/>
    </source>
</evidence>
<dbReference type="RefSeq" id="WP_073069868.1">
    <property type="nucleotide sequence ID" value="NZ_MPPI01000004.1"/>
</dbReference>
<organism evidence="1 2">
    <name type="scientific">Phormidesmis priestleyi ULC007</name>
    <dbReference type="NCBI Taxonomy" id="1920490"/>
    <lineage>
        <taxon>Bacteria</taxon>
        <taxon>Bacillati</taxon>
        <taxon>Cyanobacteriota</taxon>
        <taxon>Cyanophyceae</taxon>
        <taxon>Leptolyngbyales</taxon>
        <taxon>Leptolyngbyaceae</taxon>
        <taxon>Phormidesmis</taxon>
    </lineage>
</organism>
<protein>
    <submittedName>
        <fullName evidence="1">DUF1574 domain-containing protein</fullName>
    </submittedName>
</protein>
<sequence length="1012" mass="110806">MLNVPERPPSSIKPAETRLSLVQWLEQVIDSPQVRVQVRSRGNNLYILCEGQTCPPRSPLLLRVVQALAKTNLERFIADDQPQVYQVLLYGRVLGQPHPDWAEVIYLNQIDRYLEKLQKVPARSVSLTDDTPSSSLAIANIRLAKQGRPDAIARYLSESLNSLGVAVRASVKTIPSKDGELDHSRLWVMCESAYSPDASLMAESIAQKLRDLELTGFESAIVFSQVHGELQPDWTLRVDLTPPDEMLKAWARWGDPAAISRLLDRTFDQQIHASATLKDTTLHISCVGENAPDQRRVIAAIKLLLETIAPQGIQSAAVYGVEAPTDSSKLQPSEPDSPAWVEWLNLPASIHPALSDSTHWLAEKGDIPAIAFLLSRLLNPDLDRQLATGGIRIQVRQKEDLLHIMADAPLCPPQNRVGTAIARFLKPLDIPGVAGVRIYGRRAGQARPAWSYGADFGFRDRIVPAATPEFAASDEYVGDLLTESGELTRRPDLTADDLRVALNRLLESMQGILTRSQLFVVETPSHRSLDAKPRMAQNTKLALVWGTLGLLLTVQSDWILGQLLKPKTEPKPTAIATVSPAPVISDEITLPQISLQKPGIGRGDAFNGSGFTQSGQTVLSTDDPSPTPAITGAPTAKALAAAQLQQKAVVDATRSPYPTFNARQLDEKLVLYRQYIEKSGAPDVLVVGSSRAMRGIDPAALQQALAAQGYPGLKIFNFGVNGATAQVVDLIVRRLLPAEKMPKLIIWADGSRAINSGRVDVTYNAIAVSQGFKKIPIDSSSAIASAPTPPEPESSVTTSLGTISSTNSVVADSYQTVNTWLNQSLANLSSTYDQRESLKTLFQRGVASGFKSHPNSEQDTDLTISQDGQGLIDVNGFLPISNRFNPATYYQKYSRVAGNSDSDYADFRLEGRQSAAIASLAAFTQSQKIPLVFINLPLSGEYLDSVRRNHEQAFQQYMLRTSAELGFTYRNLAEEWKTEHDFFSDPSHLNRYGAFAVANHIAKDPLIPWAKR</sequence>
<dbReference type="SUPFAM" id="SSF52266">
    <property type="entry name" value="SGNH hydrolase"/>
    <property type="match status" value="1"/>
</dbReference>
<dbReference type="EMBL" id="PVWG01000003">
    <property type="protein sequence ID" value="PSB21214.1"/>
    <property type="molecule type" value="Genomic_DNA"/>
</dbReference>
<dbReference type="OrthoDB" id="453133at2"/>
<keyword evidence="2" id="KW-1185">Reference proteome</keyword>
<accession>A0A2T1DLC5</accession>
<proteinExistence type="predicted"/>